<dbReference type="InterPro" id="IPR020097">
    <property type="entry name" value="PsdUridine_synth_TruA_a/b_dom"/>
</dbReference>
<feature type="binding site" evidence="4 6">
    <location>
        <position position="106"/>
    </location>
    <ligand>
        <name>substrate</name>
    </ligand>
</feature>
<keyword evidence="10" id="KW-1185">Reference proteome</keyword>
<evidence type="ECO:0000313" key="10">
    <source>
        <dbReference type="Proteomes" id="UP000434639"/>
    </source>
</evidence>
<dbReference type="InterPro" id="IPR020094">
    <property type="entry name" value="TruA/RsuA/RluB/E/F_N"/>
</dbReference>
<dbReference type="PANTHER" id="PTHR11142">
    <property type="entry name" value="PSEUDOURIDYLATE SYNTHASE"/>
    <property type="match status" value="1"/>
</dbReference>
<dbReference type="SUPFAM" id="SSF55120">
    <property type="entry name" value="Pseudouridine synthase"/>
    <property type="match status" value="1"/>
</dbReference>
<comment type="catalytic activity">
    <reaction evidence="4 7">
        <text>uridine(38/39/40) in tRNA = pseudouridine(38/39/40) in tRNA</text>
        <dbReference type="Rhea" id="RHEA:22376"/>
        <dbReference type="Rhea" id="RHEA-COMP:10085"/>
        <dbReference type="Rhea" id="RHEA-COMP:10087"/>
        <dbReference type="ChEBI" id="CHEBI:65314"/>
        <dbReference type="ChEBI" id="CHEBI:65315"/>
        <dbReference type="EC" id="5.4.99.12"/>
    </reaction>
</comment>
<dbReference type="Gene3D" id="3.30.70.660">
    <property type="entry name" value="Pseudouridine synthase I, catalytic domain, C-terminal subdomain"/>
    <property type="match status" value="1"/>
</dbReference>
<evidence type="ECO:0000256" key="1">
    <source>
        <dbReference type="ARBA" id="ARBA00009375"/>
    </source>
</evidence>
<protein>
    <recommendedName>
        <fullName evidence="4">tRNA pseudouridine synthase A</fullName>
        <ecNumber evidence="4">5.4.99.12</ecNumber>
    </recommendedName>
    <alternativeName>
        <fullName evidence="4">tRNA pseudouridine(38-40) synthase</fullName>
    </alternativeName>
    <alternativeName>
        <fullName evidence="4">tRNA pseudouridylate synthase I</fullName>
    </alternativeName>
    <alternativeName>
        <fullName evidence="4">tRNA-uridine isomerase I</fullName>
    </alternativeName>
</protein>
<evidence type="ECO:0000256" key="6">
    <source>
        <dbReference type="PIRSR" id="PIRSR001430-2"/>
    </source>
</evidence>
<dbReference type="InterPro" id="IPR020095">
    <property type="entry name" value="PsdUridine_synth_TruA_C"/>
</dbReference>
<dbReference type="CDD" id="cd02570">
    <property type="entry name" value="PseudoU_synth_EcTruA"/>
    <property type="match status" value="1"/>
</dbReference>
<dbReference type="Proteomes" id="UP000434639">
    <property type="component" value="Unassembled WGS sequence"/>
</dbReference>
<dbReference type="HAMAP" id="MF_00171">
    <property type="entry name" value="TruA"/>
    <property type="match status" value="1"/>
</dbReference>
<comment type="caution">
    <text evidence="4">Lacks conserved residue(s) required for the propagation of feature annotation.</text>
</comment>
<evidence type="ECO:0000259" key="8">
    <source>
        <dbReference type="Pfam" id="PF01416"/>
    </source>
</evidence>
<feature type="domain" description="Pseudouridine synthase I TruA alpha/beta" evidence="8">
    <location>
        <begin position="3"/>
        <end position="100"/>
    </location>
</feature>
<proteinExistence type="inferred from homology"/>
<dbReference type="AlphaFoldDB" id="A0A7X2V6C3"/>
<comment type="similarity">
    <text evidence="1 4 7">Belongs to the tRNA pseudouridine synthase TruA family.</text>
</comment>
<sequence length="242" mass="27305">MTIAYDGTGFYGYQIQPSARSVQEELEKALSRLHKGTVVRVSGSGRTDAKVHARGQVIHFDTPLSIPEERWPKALNSILPEDIRVLAAEEVPDSFHARFNACGKEYRYLIDLSPVQDVFSRNYAYHYPYPLDLEKMEAAAVHLIGTHDFTAFCSAKTEIEDRIRTISSISFSREGHLLTMSIRGNGFLYNMVRIIMGTLLDAGTGSTLPEELPRMLHSRDRTRTGKTAPGHGLYLHRVFYDN</sequence>
<dbReference type="EMBL" id="WMIB01000023">
    <property type="protein sequence ID" value="MTH55096.1"/>
    <property type="molecule type" value="Genomic_DNA"/>
</dbReference>
<dbReference type="GO" id="GO:0003723">
    <property type="term" value="F:RNA binding"/>
    <property type="evidence" value="ECO:0007669"/>
    <property type="project" value="InterPro"/>
</dbReference>
<dbReference type="OrthoDB" id="9811823at2"/>
<reference evidence="9 10" key="1">
    <citation type="journal article" date="2017" name="Int. J. Syst. Evol. Microbiol.">
        <title>Bacillus mangrovi sp. nov., isolated from a sediment sample from a mangrove forest.</title>
        <authorList>
            <person name="Gupta V."/>
            <person name="Singh P.K."/>
            <person name="Korpole S."/>
            <person name="Tanuku N.R.S."/>
            <person name="Pinnaka A.K."/>
        </authorList>
    </citation>
    <scope>NUCLEOTIDE SEQUENCE [LARGE SCALE GENOMIC DNA]</scope>
    <source>
        <strain evidence="9 10">KCTC 33872</strain>
    </source>
</reference>
<name>A0A7X2V6C3_9BACI</name>
<dbReference type="Pfam" id="PF01416">
    <property type="entry name" value="PseudoU_synth_1"/>
    <property type="match status" value="2"/>
</dbReference>
<comment type="caution">
    <text evidence="9">The sequence shown here is derived from an EMBL/GenBank/DDBJ whole genome shotgun (WGS) entry which is preliminary data.</text>
</comment>
<accession>A0A7X2V6C3</accession>
<feature type="domain" description="Pseudouridine synthase I TruA alpha/beta" evidence="8">
    <location>
        <begin position="139"/>
        <end position="241"/>
    </location>
</feature>
<dbReference type="EC" id="5.4.99.12" evidence="4"/>
<evidence type="ECO:0000256" key="7">
    <source>
        <dbReference type="RuleBase" id="RU003792"/>
    </source>
</evidence>
<dbReference type="InterPro" id="IPR001406">
    <property type="entry name" value="PsdUridine_synth_TruA"/>
</dbReference>
<evidence type="ECO:0000256" key="3">
    <source>
        <dbReference type="ARBA" id="ARBA00023235"/>
    </source>
</evidence>
<dbReference type="PIRSF" id="PIRSF001430">
    <property type="entry name" value="tRNA_psdUrid_synth"/>
    <property type="match status" value="1"/>
</dbReference>
<evidence type="ECO:0000256" key="4">
    <source>
        <dbReference type="HAMAP-Rule" id="MF_00171"/>
    </source>
</evidence>
<dbReference type="GO" id="GO:0031119">
    <property type="term" value="P:tRNA pseudouridine synthesis"/>
    <property type="evidence" value="ECO:0007669"/>
    <property type="project" value="UniProtKB-UniRule"/>
</dbReference>
<dbReference type="FunFam" id="3.30.70.580:FF:000001">
    <property type="entry name" value="tRNA pseudouridine synthase A"/>
    <property type="match status" value="1"/>
</dbReference>
<dbReference type="InterPro" id="IPR020103">
    <property type="entry name" value="PsdUridine_synth_cat_dom_sf"/>
</dbReference>
<evidence type="ECO:0000256" key="2">
    <source>
        <dbReference type="ARBA" id="ARBA00022694"/>
    </source>
</evidence>
<dbReference type="Gene3D" id="3.30.70.580">
    <property type="entry name" value="Pseudouridine synthase I, catalytic domain, N-terminal subdomain"/>
    <property type="match status" value="1"/>
</dbReference>
<evidence type="ECO:0000256" key="5">
    <source>
        <dbReference type="PIRSR" id="PIRSR001430-1"/>
    </source>
</evidence>
<evidence type="ECO:0000313" key="9">
    <source>
        <dbReference type="EMBL" id="MTH55096.1"/>
    </source>
</evidence>
<keyword evidence="2 4" id="KW-0819">tRNA processing</keyword>
<feature type="active site" description="Nucleophile" evidence="4 5">
    <location>
        <position position="48"/>
    </location>
</feature>
<comment type="function">
    <text evidence="4">Formation of pseudouridine at positions 38, 39 and 40 in the anticodon stem and loop of transfer RNAs.</text>
</comment>
<keyword evidence="3 4" id="KW-0413">Isomerase</keyword>
<dbReference type="PANTHER" id="PTHR11142:SF0">
    <property type="entry name" value="TRNA PSEUDOURIDINE SYNTHASE-LIKE 1"/>
    <property type="match status" value="1"/>
</dbReference>
<dbReference type="GO" id="GO:0160147">
    <property type="term" value="F:tRNA pseudouridine(38-40) synthase activity"/>
    <property type="evidence" value="ECO:0007669"/>
    <property type="project" value="UniProtKB-EC"/>
</dbReference>
<organism evidence="9 10">
    <name type="scientific">Metabacillus mangrovi</name>
    <dbReference type="NCBI Taxonomy" id="1491830"/>
    <lineage>
        <taxon>Bacteria</taxon>
        <taxon>Bacillati</taxon>
        <taxon>Bacillota</taxon>
        <taxon>Bacilli</taxon>
        <taxon>Bacillales</taxon>
        <taxon>Bacillaceae</taxon>
        <taxon>Metabacillus</taxon>
    </lineage>
</organism>
<gene>
    <name evidence="4 9" type="primary">truA</name>
    <name evidence="9" type="ORF">GKZ89_16960</name>
</gene>
<comment type="subunit">
    <text evidence="4">Homodimer.</text>
</comment>
<dbReference type="NCBIfam" id="TIGR00071">
    <property type="entry name" value="hisT_truA"/>
    <property type="match status" value="1"/>
</dbReference>